<reference evidence="4" key="1">
    <citation type="submission" date="2022-12" db="EMBL/GenBank/DDBJ databases">
        <title>Gycomyces niveus sp.nov., a novel actinomycete isolated from soil in Shouguang.</title>
        <authorList>
            <person name="Yang X."/>
        </authorList>
    </citation>
    <scope>NUCLEOTIDE SEQUENCE</scope>
    <source>
        <strain evidence="4">DSM 44724</strain>
    </source>
</reference>
<keyword evidence="1" id="KW-0472">Membrane</keyword>
<keyword evidence="1" id="KW-0812">Transmembrane</keyword>
<dbReference type="PANTHER" id="PTHR35152">
    <property type="entry name" value="DOMAIN SIGNALLING PROTEIN, PUTATIVE (AFU_ORTHOLOGUE AFUA_5G11310)-RELATED"/>
    <property type="match status" value="1"/>
</dbReference>
<feature type="transmembrane region" description="Helical" evidence="1">
    <location>
        <begin position="152"/>
        <end position="174"/>
    </location>
</feature>
<comment type="caution">
    <text evidence="4">The sequence shown here is derived from an EMBL/GenBank/DDBJ whole genome shotgun (WGS) entry which is preliminary data.</text>
</comment>
<feature type="transmembrane region" description="Helical" evidence="1">
    <location>
        <begin position="87"/>
        <end position="106"/>
    </location>
</feature>
<proteinExistence type="predicted"/>
<sequence>MEHVSHFTYGWINPIMAFGFAFAGSILALMCMTQARRQDATVKSARKRIRWIALAAFALGGTAIWMMHFTAMIGFKVIDSDIGYDPLKTFLSLVASIGAVFFGLLVAGTGRRNTVAKILMAGPITGIGVVIMHYSGMAAINVSGHITHERSYFIASVVIAVVAATAALFCGMYLDGWRWQSGAAIIMAIAICSMHFTGMAGVRVQLTDGGRDTVAGIDPIMLILPILGVATIGIIVLLFALMGTQPKMVTKRDQLGIEVSDEEALPTSTGAIPVDKLRGPQPGSNRQGGNRAGRVRNKSERAQGHVVPDQRSAPIQAPVGSHDGPLIIPDRPGARGQRSFQQADLERTAEHFDITTRQTPRRYPAHPAAHSQSSGNGRPPHGGRPFPFHTLYIGPVTHRNPDAESLAAHR</sequence>
<organism evidence="4 5">
    <name type="scientific">Glycomyces lechevalierae</name>
    <dbReference type="NCBI Taxonomy" id="256034"/>
    <lineage>
        <taxon>Bacteria</taxon>
        <taxon>Bacillati</taxon>
        <taxon>Actinomycetota</taxon>
        <taxon>Actinomycetes</taxon>
        <taxon>Glycomycetales</taxon>
        <taxon>Glycomycetaceae</taxon>
        <taxon>Glycomyces</taxon>
    </lineage>
</organism>
<dbReference type="EMBL" id="JAPZVQ010000014">
    <property type="protein sequence ID" value="MDA1387273.1"/>
    <property type="molecule type" value="Genomic_DNA"/>
</dbReference>
<dbReference type="PROSITE" id="PS50924">
    <property type="entry name" value="MHYT"/>
    <property type="match status" value="1"/>
</dbReference>
<evidence type="ECO:0000313" key="4">
    <source>
        <dbReference type="EMBL" id="MDA1387273.1"/>
    </source>
</evidence>
<dbReference type="AlphaFoldDB" id="A0A9X3PP54"/>
<feature type="transmembrane region" description="Helical" evidence="1">
    <location>
        <begin position="12"/>
        <end position="30"/>
    </location>
</feature>
<dbReference type="Pfam" id="PF03707">
    <property type="entry name" value="MHYT"/>
    <property type="match status" value="3"/>
</dbReference>
<feature type="region of interest" description="Disordered" evidence="2">
    <location>
        <begin position="268"/>
        <end position="325"/>
    </location>
</feature>
<dbReference type="InterPro" id="IPR005330">
    <property type="entry name" value="MHYT_dom"/>
</dbReference>
<evidence type="ECO:0000313" key="5">
    <source>
        <dbReference type="Proteomes" id="UP001145799"/>
    </source>
</evidence>
<feature type="transmembrane region" description="Helical" evidence="1">
    <location>
        <begin position="118"/>
        <end position="140"/>
    </location>
</feature>
<dbReference type="PANTHER" id="PTHR35152:SF1">
    <property type="entry name" value="DOMAIN SIGNALLING PROTEIN, PUTATIVE (AFU_ORTHOLOGUE AFUA_5G11310)-RELATED"/>
    <property type="match status" value="1"/>
</dbReference>
<dbReference type="RefSeq" id="WP_270123786.1">
    <property type="nucleotide sequence ID" value="NZ_JAPZVQ010000014.1"/>
</dbReference>
<evidence type="ECO:0000256" key="2">
    <source>
        <dbReference type="SAM" id="MobiDB-lite"/>
    </source>
</evidence>
<name>A0A9X3PP54_9ACTN</name>
<dbReference type="GO" id="GO:0016020">
    <property type="term" value="C:membrane"/>
    <property type="evidence" value="ECO:0007669"/>
    <property type="project" value="UniProtKB-UniRule"/>
</dbReference>
<keyword evidence="1" id="KW-1133">Transmembrane helix</keyword>
<evidence type="ECO:0000256" key="1">
    <source>
        <dbReference type="PROSITE-ProRule" id="PRU00244"/>
    </source>
</evidence>
<feature type="domain" description="MHYT" evidence="3">
    <location>
        <begin position="9"/>
        <end position="205"/>
    </location>
</feature>
<feature type="region of interest" description="Disordered" evidence="2">
    <location>
        <begin position="355"/>
        <end position="410"/>
    </location>
</feature>
<feature type="transmembrane region" description="Helical" evidence="1">
    <location>
        <begin position="181"/>
        <end position="200"/>
    </location>
</feature>
<dbReference type="Proteomes" id="UP001145799">
    <property type="component" value="Unassembled WGS sequence"/>
</dbReference>
<protein>
    <recommendedName>
        <fullName evidence="3">MHYT domain-containing protein</fullName>
    </recommendedName>
</protein>
<feature type="transmembrane region" description="Helical" evidence="1">
    <location>
        <begin position="51"/>
        <end position="75"/>
    </location>
</feature>
<accession>A0A9X3PP54</accession>
<gene>
    <name evidence="4" type="ORF">O2L01_19920</name>
</gene>
<feature type="transmembrane region" description="Helical" evidence="1">
    <location>
        <begin position="220"/>
        <end position="242"/>
    </location>
</feature>
<evidence type="ECO:0000259" key="3">
    <source>
        <dbReference type="PROSITE" id="PS50924"/>
    </source>
</evidence>
<feature type="compositionally biased region" description="Low complexity" evidence="2">
    <location>
        <begin position="375"/>
        <end position="389"/>
    </location>
</feature>